<comment type="caution">
    <text evidence="3">The sequence shown here is derived from an EMBL/GenBank/DDBJ whole genome shotgun (WGS) entry which is preliminary data.</text>
</comment>
<feature type="domain" description="Ig-like" evidence="2">
    <location>
        <begin position="400"/>
        <end position="464"/>
    </location>
</feature>
<feature type="domain" description="Ig-like" evidence="2">
    <location>
        <begin position="315"/>
        <end position="381"/>
    </location>
</feature>
<evidence type="ECO:0000313" key="4">
    <source>
        <dbReference type="Proteomes" id="UP001314681"/>
    </source>
</evidence>
<feature type="compositionally biased region" description="Basic and acidic residues" evidence="1">
    <location>
        <begin position="460"/>
        <end position="469"/>
    </location>
</feature>
<name>A0ABS6K6S2_9FIRM</name>
<dbReference type="Pfam" id="PF07523">
    <property type="entry name" value="Big_3"/>
    <property type="match status" value="4"/>
</dbReference>
<dbReference type="Gene3D" id="2.60.40.3630">
    <property type="match status" value="4"/>
</dbReference>
<dbReference type="InterPro" id="IPR022038">
    <property type="entry name" value="Ig-like_bact"/>
</dbReference>
<feature type="domain" description="Ig-like" evidence="2">
    <location>
        <begin position="231"/>
        <end position="297"/>
    </location>
</feature>
<dbReference type="EMBL" id="JAHQCX010000005">
    <property type="protein sequence ID" value="MBU9726215.1"/>
    <property type="molecule type" value="Genomic_DNA"/>
</dbReference>
<protein>
    <submittedName>
        <fullName evidence="3">Bacterial Ig-like domain-containing protein</fullName>
    </submittedName>
</protein>
<gene>
    <name evidence="3" type="ORF">KTH90_09325</name>
</gene>
<evidence type="ECO:0000313" key="3">
    <source>
        <dbReference type="EMBL" id="MBU9726215.1"/>
    </source>
</evidence>
<keyword evidence="4" id="KW-1185">Reference proteome</keyword>
<reference evidence="3 4" key="1">
    <citation type="submission" date="2021-06" db="EMBL/GenBank/DDBJ databases">
        <title>Description of novel taxa of the family Lachnospiraceae.</title>
        <authorList>
            <person name="Chaplin A.V."/>
            <person name="Sokolova S.R."/>
            <person name="Pikina A.P."/>
            <person name="Korzhanova M."/>
            <person name="Belova V."/>
            <person name="Korostin D."/>
            <person name="Efimov B.A."/>
        </authorList>
    </citation>
    <scope>NUCLEOTIDE SEQUENCE [LARGE SCALE GENOMIC DNA]</scope>
    <source>
        <strain evidence="3 4">ASD4241</strain>
    </source>
</reference>
<feature type="compositionally biased region" description="Basic and acidic residues" evidence="1">
    <location>
        <begin position="477"/>
        <end position="487"/>
    </location>
</feature>
<accession>A0ABS6K6S2</accession>
<dbReference type="Proteomes" id="UP001314681">
    <property type="component" value="Unassembled WGS sequence"/>
</dbReference>
<sequence length="521" mass="58030">MYGENITTFDFQFPEGSRSYNGMYNVLREAGGSVYRLNIKPAERNKYFLDLKDVGELPLPGKEIKNAVWYTCKIMVKGNSLYLKAWEKSAEEPKDWELIREMEDQTGKECRLNFSYYDPDGRPLYLDNVKVEVLDPSDVEKRLTGIEIKAEPEKNTYYAGEEFDASGLKVNAVYNNDSKQELDKEAYTVTGFDSATEGDKTITVSYRGYAAEFTVQVAKAPAMTGIRIAQEPYKTVYEPAEELDLNGLAVKAVYDNGTEQDVLLSECSIEGFSSETGGTKTIKVSYQEFSAEFEIEVKAAVTPEKVLTSIRIDQNPGKMEYLIGEELNLDGLVVTAVYDDESEEPLAGGSYSVTGFDSDTEGTKTVTIQYKEQTAEFTVQVKEAEQPEKILREIRIDQMPDKTEYFVGDELNLTGLQVMAVYDDESEKLLGSDAYTAAGFDSETEGTKTIMITYQDKTAEFKVEGRTNPDTDPDTNTDPHTDTDSHTYTHTGTNSGSHSCPGTGGDQFGRNEILCTAVRTA</sequence>
<feature type="region of interest" description="Disordered" evidence="1">
    <location>
        <begin position="460"/>
        <end position="509"/>
    </location>
</feature>
<dbReference type="RefSeq" id="WP_158351120.1">
    <property type="nucleotide sequence ID" value="NZ_JAHQCX010000005.1"/>
</dbReference>
<feature type="domain" description="Ig-like" evidence="2">
    <location>
        <begin position="151"/>
        <end position="217"/>
    </location>
</feature>
<evidence type="ECO:0000256" key="1">
    <source>
        <dbReference type="SAM" id="MobiDB-lite"/>
    </source>
</evidence>
<organism evidence="3 4">
    <name type="scientific">Diplocloster modestus</name>
    <dbReference type="NCBI Taxonomy" id="2850322"/>
    <lineage>
        <taxon>Bacteria</taxon>
        <taxon>Bacillati</taxon>
        <taxon>Bacillota</taxon>
        <taxon>Clostridia</taxon>
        <taxon>Lachnospirales</taxon>
        <taxon>Lachnospiraceae</taxon>
        <taxon>Diplocloster</taxon>
    </lineage>
</organism>
<proteinExistence type="predicted"/>
<evidence type="ECO:0000259" key="2">
    <source>
        <dbReference type="Pfam" id="PF07523"/>
    </source>
</evidence>